<evidence type="ECO:0000313" key="9">
    <source>
        <dbReference type="Proteomes" id="UP000036403"/>
    </source>
</evidence>
<dbReference type="AlphaFoldDB" id="A0A0J7L2M9"/>
<dbReference type="GO" id="GO:0000978">
    <property type="term" value="F:RNA polymerase II cis-regulatory region sequence-specific DNA binding"/>
    <property type="evidence" value="ECO:0007669"/>
    <property type="project" value="TreeGrafter"/>
</dbReference>
<evidence type="ECO:0000256" key="1">
    <source>
        <dbReference type="ARBA" id="ARBA00022723"/>
    </source>
</evidence>
<dbReference type="SMART" id="SM00980">
    <property type="entry name" value="THAP"/>
    <property type="match status" value="1"/>
</dbReference>
<dbReference type="GO" id="GO:0003700">
    <property type="term" value="F:DNA-binding transcription factor activity"/>
    <property type="evidence" value="ECO:0007669"/>
    <property type="project" value="TreeGrafter"/>
</dbReference>
<dbReference type="InterPro" id="IPR006612">
    <property type="entry name" value="THAP_Znf"/>
</dbReference>
<dbReference type="PaxDb" id="67767-A0A0J7L2M9"/>
<evidence type="ECO:0000313" key="8">
    <source>
        <dbReference type="EMBL" id="KMQ96674.1"/>
    </source>
</evidence>
<dbReference type="SUPFAM" id="SSF57716">
    <property type="entry name" value="Glucocorticoid receptor-like (DNA-binding domain)"/>
    <property type="match status" value="1"/>
</dbReference>
<dbReference type="Gene3D" id="6.20.210.20">
    <property type="entry name" value="THAP domain"/>
    <property type="match status" value="1"/>
</dbReference>
<dbReference type="Pfam" id="PF05485">
    <property type="entry name" value="THAP"/>
    <property type="match status" value="1"/>
</dbReference>
<dbReference type="SMART" id="SM00692">
    <property type="entry name" value="DM3"/>
    <property type="match status" value="1"/>
</dbReference>
<name>A0A0J7L2M9_LASNI</name>
<evidence type="ECO:0000256" key="2">
    <source>
        <dbReference type="ARBA" id="ARBA00022771"/>
    </source>
</evidence>
<dbReference type="OrthoDB" id="7700858at2759"/>
<gene>
    <name evidence="8" type="ORF">RF55_3024</name>
</gene>
<dbReference type="STRING" id="67767.A0A0J7L2M9"/>
<keyword evidence="6" id="KW-0175">Coiled coil</keyword>
<accession>A0A0J7L2M9</accession>
<dbReference type="GO" id="GO:0008270">
    <property type="term" value="F:zinc ion binding"/>
    <property type="evidence" value="ECO:0007669"/>
    <property type="project" value="UniProtKB-KW"/>
</dbReference>
<dbReference type="InterPro" id="IPR038441">
    <property type="entry name" value="THAP_Znf_sf"/>
</dbReference>
<organism evidence="8 9">
    <name type="scientific">Lasius niger</name>
    <name type="common">Black garden ant</name>
    <dbReference type="NCBI Taxonomy" id="67767"/>
    <lineage>
        <taxon>Eukaryota</taxon>
        <taxon>Metazoa</taxon>
        <taxon>Ecdysozoa</taxon>
        <taxon>Arthropoda</taxon>
        <taxon>Hexapoda</taxon>
        <taxon>Insecta</taxon>
        <taxon>Pterygota</taxon>
        <taxon>Neoptera</taxon>
        <taxon>Endopterygota</taxon>
        <taxon>Hymenoptera</taxon>
        <taxon>Apocrita</taxon>
        <taxon>Aculeata</taxon>
        <taxon>Formicoidea</taxon>
        <taxon>Formicidae</taxon>
        <taxon>Formicinae</taxon>
        <taxon>Lasius</taxon>
        <taxon>Lasius</taxon>
    </lineage>
</organism>
<evidence type="ECO:0000256" key="5">
    <source>
        <dbReference type="PROSITE-ProRule" id="PRU00309"/>
    </source>
</evidence>
<feature type="coiled-coil region" evidence="6">
    <location>
        <begin position="197"/>
        <end position="238"/>
    </location>
</feature>
<evidence type="ECO:0000259" key="7">
    <source>
        <dbReference type="PROSITE" id="PS50950"/>
    </source>
</evidence>
<dbReference type="PROSITE" id="PS50950">
    <property type="entry name" value="ZF_THAP"/>
    <property type="match status" value="1"/>
</dbReference>
<dbReference type="EMBL" id="LBMM01001235">
    <property type="protein sequence ID" value="KMQ96674.1"/>
    <property type="molecule type" value="Genomic_DNA"/>
</dbReference>
<comment type="caution">
    <text evidence="8">The sequence shown here is derived from an EMBL/GenBank/DDBJ whole genome shotgun (WGS) entry which is preliminary data.</text>
</comment>
<evidence type="ECO:0000256" key="6">
    <source>
        <dbReference type="SAM" id="Coils"/>
    </source>
</evidence>
<keyword evidence="1" id="KW-0479">Metal-binding</keyword>
<dbReference type="GO" id="GO:0005634">
    <property type="term" value="C:nucleus"/>
    <property type="evidence" value="ECO:0007669"/>
    <property type="project" value="TreeGrafter"/>
</dbReference>
<feature type="domain" description="THAP-type" evidence="7">
    <location>
        <begin position="1"/>
        <end position="93"/>
    </location>
</feature>
<protein>
    <submittedName>
        <fullName evidence="8">Thap domain-containing protein 2</fullName>
    </submittedName>
</protein>
<proteinExistence type="predicted"/>
<dbReference type="PANTHER" id="PTHR46600:SF7">
    <property type="entry name" value="SI:DKEY-228B2.6-RELATED"/>
    <property type="match status" value="1"/>
</dbReference>
<keyword evidence="3" id="KW-0862">Zinc</keyword>
<dbReference type="PANTHER" id="PTHR46600">
    <property type="entry name" value="THAP DOMAIN-CONTAINING"/>
    <property type="match status" value="1"/>
</dbReference>
<dbReference type="GO" id="GO:0006357">
    <property type="term" value="P:regulation of transcription by RNA polymerase II"/>
    <property type="evidence" value="ECO:0007669"/>
    <property type="project" value="TreeGrafter"/>
</dbReference>
<reference evidence="8 9" key="1">
    <citation type="submission" date="2015-04" db="EMBL/GenBank/DDBJ databases">
        <title>Lasius niger genome sequencing.</title>
        <authorList>
            <person name="Konorov E.A."/>
            <person name="Nikitin M.A."/>
            <person name="Kirill M.V."/>
            <person name="Chang P."/>
        </authorList>
    </citation>
    <scope>NUCLEOTIDE SEQUENCE [LARGE SCALE GENOMIC DNA]</scope>
    <source>
        <tissue evidence="8">Whole</tissue>
    </source>
</reference>
<dbReference type="InterPro" id="IPR026516">
    <property type="entry name" value="THAP1/10"/>
</dbReference>
<keyword evidence="9" id="KW-1185">Reference proteome</keyword>
<dbReference type="Proteomes" id="UP000036403">
    <property type="component" value="Unassembled WGS sequence"/>
</dbReference>
<keyword evidence="2 5" id="KW-0863">Zinc-finger</keyword>
<sequence length="242" mass="28074">MPTRCIAVGCKNTAGPTGKTAAQIKFEKIMKITFHSFPSDPIRRAEWIRIMNLEDKIVTNRSRLCSLHFKEKYIDRSSLVYVRLRENAIPHIFEDTLCDDIEIAMKNEREMLPAESVENSIIKLSQFISATILTEPLNMEMDKDNLEQTSIIHSVCDKETNTSSLLQKMQKSTEDKETRISPERIWNMNFSNMEAIRQERCTEIKSLRKQIQALQRKVSEKNKKIAILKIVLNELKIENLSD</sequence>
<evidence type="ECO:0000256" key="3">
    <source>
        <dbReference type="ARBA" id="ARBA00022833"/>
    </source>
</evidence>
<evidence type="ECO:0000256" key="4">
    <source>
        <dbReference type="ARBA" id="ARBA00023125"/>
    </source>
</evidence>
<keyword evidence="4 5" id="KW-0238">DNA-binding</keyword>